<keyword evidence="4" id="KW-0418">Kinase</keyword>
<evidence type="ECO:0000313" key="8">
    <source>
        <dbReference type="EMBL" id="CAE7760783.1"/>
    </source>
</evidence>
<keyword evidence="3" id="KW-0547">Nucleotide-binding</keyword>
<organism evidence="8 9">
    <name type="scientific">Symbiodinium pilosum</name>
    <name type="common">Dinoflagellate</name>
    <dbReference type="NCBI Taxonomy" id="2952"/>
    <lineage>
        <taxon>Eukaryota</taxon>
        <taxon>Sar</taxon>
        <taxon>Alveolata</taxon>
        <taxon>Dinophyceae</taxon>
        <taxon>Suessiales</taxon>
        <taxon>Symbiodiniaceae</taxon>
        <taxon>Symbiodinium</taxon>
    </lineage>
</organism>
<dbReference type="InterPro" id="IPR011009">
    <property type="entry name" value="Kinase-like_dom_sf"/>
</dbReference>
<dbReference type="InterPro" id="IPR036465">
    <property type="entry name" value="vWFA_dom_sf"/>
</dbReference>
<dbReference type="SUPFAM" id="SSF53300">
    <property type="entry name" value="vWA-like"/>
    <property type="match status" value="1"/>
</dbReference>
<dbReference type="InterPro" id="IPR051852">
    <property type="entry name" value="Alpha-type_PK"/>
</dbReference>
<dbReference type="AlphaFoldDB" id="A0A812Y5H5"/>
<sequence length="774" mass="86792">DPDEVMDMLGELRSFTRPPSANTPISILFLVDLSASMKKRDIAGRPNLRRIDAVAEVLKCFIVQQQSAGAVMDLYSLVCFSHSNYDVRFQRRSGSEAIAALSSEHLEPGGHVKYERIVCAIKELAVPGQACRAIFMSDACCGDLKWLLNFQALFSENPHVFFHCIGFGGRDLSILQQLAQIGRGSFSCASLDMDNLVNTFSSLSKTVTETRNAVDYNDRKSREVIFDSAGRFQGRVPSIKERMAFRYTFSLRQGQLQIRTKEACNIRVHRNPFMQGGMRLVYRFHDPCIKTKMVAKLSRYVEHDSSWDFVKGFVNNTAQTRLLTQKFHDAVWWALAGSIWDQEPPRLVSCTQAWAYDVAETQSFPRMLLVAEAFLQGSERGFFKWVNNRGEVLVPSSSREYSMAVEAFAHFSLDYSHGKLMVADLQGVLRPGEGQCRRVHLTDPQILSLDQDFGPADLGSPAMQKFRSLHVCNGLCRRLHLTSLNAVPQAPHARSTLLNVRSSPARPAAPPPLPPKSVAAHPQQERGRSPTRRDETASIDRHGSDRETLKAQEILLSKSSSAAKRMLFVGECTHLFTVAAAKLVSAWLGQEHPQLDWCTTELRWPGSDSMSAELRASEAVLHPFGISIRDGVDATRLDLPLQGLASAVWAAASAIAMRTWTSQVMGLLDSTKYGIRMGGTVNVILLAHQHLAWKLPVELQTCCGTFMREVFWMDLVPFLTYGYRPRFGDRRDSGRRARYHEGDEVVIVRWRRKLNEDCPPKIEMVVSLTKGTPI</sequence>
<evidence type="ECO:0000256" key="6">
    <source>
        <dbReference type="SAM" id="MobiDB-lite"/>
    </source>
</evidence>
<proteinExistence type="predicted"/>
<dbReference type="Gene3D" id="3.40.50.410">
    <property type="entry name" value="von Willebrand factor, type A domain"/>
    <property type="match status" value="1"/>
</dbReference>
<dbReference type="Proteomes" id="UP000649617">
    <property type="component" value="Unassembled WGS sequence"/>
</dbReference>
<evidence type="ECO:0000256" key="5">
    <source>
        <dbReference type="ARBA" id="ARBA00022840"/>
    </source>
</evidence>
<dbReference type="GO" id="GO:0004674">
    <property type="term" value="F:protein serine/threonine kinase activity"/>
    <property type="evidence" value="ECO:0007669"/>
    <property type="project" value="UniProtKB-KW"/>
</dbReference>
<dbReference type="SMART" id="SM00811">
    <property type="entry name" value="Alpha_kinase"/>
    <property type="match status" value="1"/>
</dbReference>
<dbReference type="Gene3D" id="3.20.200.10">
    <property type="entry name" value="MHCK/EF2 kinase"/>
    <property type="match status" value="1"/>
</dbReference>
<dbReference type="PANTHER" id="PTHR45992">
    <property type="entry name" value="EUKARYOTIC ELONGATION FACTOR 2 KINASE-RELATED"/>
    <property type="match status" value="1"/>
</dbReference>
<dbReference type="CDD" id="cd04515">
    <property type="entry name" value="Alpha_kinase"/>
    <property type="match status" value="1"/>
</dbReference>
<dbReference type="SUPFAM" id="SSF56112">
    <property type="entry name" value="Protein kinase-like (PK-like)"/>
    <property type="match status" value="1"/>
</dbReference>
<dbReference type="InterPro" id="IPR004166">
    <property type="entry name" value="a-kinase_dom"/>
</dbReference>
<comment type="caution">
    <text evidence="8">The sequence shown here is derived from an EMBL/GenBank/DDBJ whole genome shotgun (WGS) entry which is preliminary data.</text>
</comment>
<accession>A0A812Y5H5</accession>
<dbReference type="Pfam" id="PF02816">
    <property type="entry name" value="Alpha_kinase"/>
    <property type="match status" value="1"/>
</dbReference>
<dbReference type="PANTHER" id="PTHR45992:SF11">
    <property type="entry name" value="ALPHA-TYPE PROTEIN KINASE DOMAIN-CONTAINING PROTEIN"/>
    <property type="match status" value="1"/>
</dbReference>
<protein>
    <submittedName>
        <fullName evidence="8">Efk-1 protein</fullName>
    </submittedName>
</protein>
<evidence type="ECO:0000256" key="1">
    <source>
        <dbReference type="ARBA" id="ARBA00022527"/>
    </source>
</evidence>
<dbReference type="PROSITE" id="PS51158">
    <property type="entry name" value="ALPHA_KINASE"/>
    <property type="match status" value="1"/>
</dbReference>
<keyword evidence="5" id="KW-0067">ATP-binding</keyword>
<evidence type="ECO:0000256" key="2">
    <source>
        <dbReference type="ARBA" id="ARBA00022679"/>
    </source>
</evidence>
<feature type="compositionally biased region" description="Basic and acidic residues" evidence="6">
    <location>
        <begin position="523"/>
        <end position="544"/>
    </location>
</feature>
<keyword evidence="1" id="KW-0723">Serine/threonine-protein kinase</keyword>
<keyword evidence="2" id="KW-0808">Transferase</keyword>
<keyword evidence="9" id="KW-1185">Reference proteome</keyword>
<name>A0A812Y5H5_SYMPI</name>
<feature type="non-terminal residue" evidence="8">
    <location>
        <position position="774"/>
    </location>
</feature>
<evidence type="ECO:0000313" key="9">
    <source>
        <dbReference type="Proteomes" id="UP000649617"/>
    </source>
</evidence>
<evidence type="ECO:0000256" key="4">
    <source>
        <dbReference type="ARBA" id="ARBA00022777"/>
    </source>
</evidence>
<dbReference type="EMBL" id="CAJNIZ010047013">
    <property type="protein sequence ID" value="CAE7760783.1"/>
    <property type="molecule type" value="Genomic_DNA"/>
</dbReference>
<feature type="region of interest" description="Disordered" evidence="6">
    <location>
        <begin position="501"/>
        <end position="544"/>
    </location>
</feature>
<gene>
    <name evidence="8" type="primary">efk-1</name>
    <name evidence="8" type="ORF">SPIL2461_LOCUS22192</name>
</gene>
<evidence type="ECO:0000259" key="7">
    <source>
        <dbReference type="PROSITE" id="PS51158"/>
    </source>
</evidence>
<dbReference type="OrthoDB" id="422970at2759"/>
<reference evidence="8" key="1">
    <citation type="submission" date="2021-02" db="EMBL/GenBank/DDBJ databases">
        <authorList>
            <person name="Dougan E. K."/>
            <person name="Rhodes N."/>
            <person name="Thang M."/>
            <person name="Chan C."/>
        </authorList>
    </citation>
    <scope>NUCLEOTIDE SEQUENCE</scope>
</reference>
<dbReference type="GO" id="GO:0005524">
    <property type="term" value="F:ATP binding"/>
    <property type="evidence" value="ECO:0007669"/>
    <property type="project" value="UniProtKB-KW"/>
</dbReference>
<feature type="domain" description="Alpha-type protein kinase" evidence="7">
    <location>
        <begin position="248"/>
        <end position="484"/>
    </location>
</feature>
<evidence type="ECO:0000256" key="3">
    <source>
        <dbReference type="ARBA" id="ARBA00022741"/>
    </source>
</evidence>